<proteinExistence type="predicted"/>
<sequence>MTLQINTRIRLDSNLESHNDFGIFLSDVPCHCNLLDLTCVCCTDVSMPLVDSAACVTMHLKDGSEKFVPRMNTMDFYAVDDLEIKLIEENAICVCSYTMSECHLFVLPPA</sequence>
<comment type="caution">
    <text evidence="1">The sequence shown here is derived from an EMBL/GenBank/DDBJ whole genome shotgun (WGS) entry which is preliminary data.</text>
</comment>
<keyword evidence="2" id="KW-1185">Reference proteome</keyword>
<dbReference type="EMBL" id="JAWJWF010000009">
    <property type="protein sequence ID" value="KAK6630154.1"/>
    <property type="molecule type" value="Genomic_DNA"/>
</dbReference>
<gene>
    <name evidence="1" type="ORF">RUM44_005708</name>
</gene>
<dbReference type="Proteomes" id="UP001359485">
    <property type="component" value="Unassembled WGS sequence"/>
</dbReference>
<protein>
    <recommendedName>
        <fullName evidence="3">DUF4773 domain-containing protein</fullName>
    </recommendedName>
</protein>
<evidence type="ECO:0000313" key="2">
    <source>
        <dbReference type="Proteomes" id="UP001359485"/>
    </source>
</evidence>
<accession>A0ABR1AWB7</accession>
<organism evidence="1 2">
    <name type="scientific">Polyplax serrata</name>
    <name type="common">Common mouse louse</name>
    <dbReference type="NCBI Taxonomy" id="468196"/>
    <lineage>
        <taxon>Eukaryota</taxon>
        <taxon>Metazoa</taxon>
        <taxon>Ecdysozoa</taxon>
        <taxon>Arthropoda</taxon>
        <taxon>Hexapoda</taxon>
        <taxon>Insecta</taxon>
        <taxon>Pterygota</taxon>
        <taxon>Neoptera</taxon>
        <taxon>Paraneoptera</taxon>
        <taxon>Psocodea</taxon>
        <taxon>Troctomorpha</taxon>
        <taxon>Phthiraptera</taxon>
        <taxon>Anoplura</taxon>
        <taxon>Polyplacidae</taxon>
        <taxon>Polyplax</taxon>
    </lineage>
</organism>
<evidence type="ECO:0000313" key="1">
    <source>
        <dbReference type="EMBL" id="KAK6630154.1"/>
    </source>
</evidence>
<name>A0ABR1AWB7_POLSC</name>
<evidence type="ECO:0008006" key="3">
    <source>
        <dbReference type="Google" id="ProtNLM"/>
    </source>
</evidence>
<reference evidence="1 2" key="1">
    <citation type="submission" date="2023-09" db="EMBL/GenBank/DDBJ databases">
        <title>Genomes of two closely related lineages of the louse Polyplax serrata with different host specificities.</title>
        <authorList>
            <person name="Martinu J."/>
            <person name="Tarabai H."/>
            <person name="Stefka J."/>
            <person name="Hypsa V."/>
        </authorList>
    </citation>
    <scope>NUCLEOTIDE SEQUENCE [LARGE SCALE GENOMIC DNA]</scope>
    <source>
        <strain evidence="1">98ZLc_SE</strain>
    </source>
</reference>